<proteinExistence type="predicted"/>
<organism evidence="1 2">
    <name type="scientific">Melia azedarach</name>
    <name type="common">Chinaberry tree</name>
    <dbReference type="NCBI Taxonomy" id="155640"/>
    <lineage>
        <taxon>Eukaryota</taxon>
        <taxon>Viridiplantae</taxon>
        <taxon>Streptophyta</taxon>
        <taxon>Embryophyta</taxon>
        <taxon>Tracheophyta</taxon>
        <taxon>Spermatophyta</taxon>
        <taxon>Magnoliopsida</taxon>
        <taxon>eudicotyledons</taxon>
        <taxon>Gunneridae</taxon>
        <taxon>Pentapetalae</taxon>
        <taxon>rosids</taxon>
        <taxon>malvids</taxon>
        <taxon>Sapindales</taxon>
        <taxon>Meliaceae</taxon>
        <taxon>Melia</taxon>
    </lineage>
</organism>
<evidence type="ECO:0000313" key="2">
    <source>
        <dbReference type="Proteomes" id="UP001164539"/>
    </source>
</evidence>
<keyword evidence="2" id="KW-1185">Reference proteome</keyword>
<sequence length="345" mass="39569">MAPMSLPPGFRFHPTDEELVAYYLDRKITGRTIELEIIPEIDLYKHEPWDLPDKSYLPGKDMEWYFFSPRDKKYPNGSRTNRATRAGYWKATGKDRPVHSLKRSVGMKKTLVYYRGRAPHGIRTNWVMHEYRLLDSLCGTASSSLKDSYALCRVFKKTMQIPKAKEDHRVTIGNNKDKETAGFSDDQMLGDDTSGIESSRRREVEDENFNNDYSKFPSDTSSSDFTQATPTETGTADDFQAPFISDEANSAANMYSLGVDFTSNLIQDIQMPSYTNLQYPGPYPPLELEDFPQINIAETKPSKPENFDECLIHEKYRDYMNGTLEEIYYLCSSQDNNSIALSMQD</sequence>
<name>A0ACC1X2P9_MELAZ</name>
<reference evidence="1 2" key="1">
    <citation type="journal article" date="2023" name="Science">
        <title>Complex scaffold remodeling in plant triterpene biosynthesis.</title>
        <authorList>
            <person name="De La Pena R."/>
            <person name="Hodgson H."/>
            <person name="Liu J.C."/>
            <person name="Stephenson M.J."/>
            <person name="Martin A.C."/>
            <person name="Owen C."/>
            <person name="Harkess A."/>
            <person name="Leebens-Mack J."/>
            <person name="Jimenez L.E."/>
            <person name="Osbourn A."/>
            <person name="Sattely E.S."/>
        </authorList>
    </citation>
    <scope>NUCLEOTIDE SEQUENCE [LARGE SCALE GENOMIC DNA]</scope>
    <source>
        <strain evidence="2">cv. JPN11</strain>
        <tissue evidence="1">Leaf</tissue>
    </source>
</reference>
<dbReference type="Proteomes" id="UP001164539">
    <property type="component" value="Chromosome 11"/>
</dbReference>
<comment type="caution">
    <text evidence="1">The sequence shown here is derived from an EMBL/GenBank/DDBJ whole genome shotgun (WGS) entry which is preliminary data.</text>
</comment>
<protein>
    <submittedName>
        <fullName evidence="1">NAC domain containing protein</fullName>
    </submittedName>
</protein>
<evidence type="ECO:0000313" key="1">
    <source>
        <dbReference type="EMBL" id="KAJ4705745.1"/>
    </source>
</evidence>
<gene>
    <name evidence="1" type="ORF">OWV82_019494</name>
</gene>
<accession>A0ACC1X2P9</accession>
<dbReference type="EMBL" id="CM051404">
    <property type="protein sequence ID" value="KAJ4705745.1"/>
    <property type="molecule type" value="Genomic_DNA"/>
</dbReference>